<organism evidence="2 3">
    <name type="scientific">Spirodela intermedia</name>
    <name type="common">Intermediate duckweed</name>
    <dbReference type="NCBI Taxonomy" id="51605"/>
    <lineage>
        <taxon>Eukaryota</taxon>
        <taxon>Viridiplantae</taxon>
        <taxon>Streptophyta</taxon>
        <taxon>Embryophyta</taxon>
        <taxon>Tracheophyta</taxon>
        <taxon>Spermatophyta</taxon>
        <taxon>Magnoliopsida</taxon>
        <taxon>Liliopsida</taxon>
        <taxon>Araceae</taxon>
        <taxon>Lemnoideae</taxon>
        <taxon>Spirodela</taxon>
    </lineage>
</organism>
<accession>A0A7I8KTS2</accession>
<dbReference type="OrthoDB" id="1981602at2759"/>
<evidence type="ECO:0000313" key="2">
    <source>
        <dbReference type="EMBL" id="CAA7401243.1"/>
    </source>
</evidence>
<dbReference type="Proteomes" id="UP000663760">
    <property type="component" value="Chromosome 9"/>
</dbReference>
<dbReference type="AlphaFoldDB" id="A0A7I8KTS2"/>
<proteinExistence type="predicted"/>
<reference evidence="2" key="1">
    <citation type="submission" date="2020-02" db="EMBL/GenBank/DDBJ databases">
        <authorList>
            <person name="Scholz U."/>
            <person name="Mascher M."/>
            <person name="Fiebig A."/>
        </authorList>
    </citation>
    <scope>NUCLEOTIDE SEQUENCE</scope>
</reference>
<feature type="compositionally biased region" description="Basic and acidic residues" evidence="1">
    <location>
        <begin position="1"/>
        <end position="10"/>
    </location>
</feature>
<protein>
    <submittedName>
        <fullName evidence="2">Uncharacterized protein</fullName>
    </submittedName>
</protein>
<evidence type="ECO:0000313" key="3">
    <source>
        <dbReference type="Proteomes" id="UP000663760"/>
    </source>
</evidence>
<gene>
    <name evidence="2" type="ORF">SI8410_09011921</name>
</gene>
<sequence length="53" mass="5742">MAMVSWKERTSTPSAMARSMPARMSEPKHPLAQQTLYMATRAAVAIPRAVPGA</sequence>
<keyword evidence="3" id="KW-1185">Reference proteome</keyword>
<dbReference type="EMBL" id="LR746272">
    <property type="protein sequence ID" value="CAA7401243.1"/>
    <property type="molecule type" value="Genomic_DNA"/>
</dbReference>
<feature type="region of interest" description="Disordered" evidence="1">
    <location>
        <begin position="1"/>
        <end position="28"/>
    </location>
</feature>
<evidence type="ECO:0000256" key="1">
    <source>
        <dbReference type="SAM" id="MobiDB-lite"/>
    </source>
</evidence>
<name>A0A7I8KTS2_SPIIN</name>